<keyword evidence="1" id="KW-1133">Transmembrane helix</keyword>
<name>A0A0W8FTZ0_9ZZZZ</name>
<organism evidence="2">
    <name type="scientific">hydrocarbon metagenome</name>
    <dbReference type="NCBI Taxonomy" id="938273"/>
    <lineage>
        <taxon>unclassified sequences</taxon>
        <taxon>metagenomes</taxon>
        <taxon>ecological metagenomes</taxon>
    </lineage>
</organism>
<dbReference type="EMBL" id="LNQE01000856">
    <property type="protein sequence ID" value="KUG24226.1"/>
    <property type="molecule type" value="Genomic_DNA"/>
</dbReference>
<evidence type="ECO:0000313" key="2">
    <source>
        <dbReference type="EMBL" id="KUG24226.1"/>
    </source>
</evidence>
<feature type="transmembrane region" description="Helical" evidence="1">
    <location>
        <begin position="110"/>
        <end position="131"/>
    </location>
</feature>
<keyword evidence="1" id="KW-0472">Membrane</keyword>
<feature type="transmembrane region" description="Helical" evidence="1">
    <location>
        <begin position="52"/>
        <end position="73"/>
    </location>
</feature>
<evidence type="ECO:0000256" key="1">
    <source>
        <dbReference type="SAM" id="Phobius"/>
    </source>
</evidence>
<feature type="transmembrane region" description="Helical" evidence="1">
    <location>
        <begin position="85"/>
        <end position="104"/>
    </location>
</feature>
<keyword evidence="1" id="KW-0812">Transmembrane</keyword>
<comment type="caution">
    <text evidence="2">The sequence shown here is derived from an EMBL/GenBank/DDBJ whole genome shotgun (WGS) entry which is preliminary data.</text>
</comment>
<reference evidence="2" key="1">
    <citation type="journal article" date="2015" name="Proc. Natl. Acad. Sci. U.S.A.">
        <title>Networks of energetic and metabolic interactions define dynamics in microbial communities.</title>
        <authorList>
            <person name="Embree M."/>
            <person name="Liu J.K."/>
            <person name="Al-Bassam M.M."/>
            <person name="Zengler K."/>
        </authorList>
    </citation>
    <scope>NUCLEOTIDE SEQUENCE</scope>
</reference>
<sequence length="138" mass="16134">MQLSKNFYRLMFFWGALWNFSFAIPGLLFPEFSIELTFGTDMDQSLLLGNYYAHSMYLFWWGVVLIFGIGYYLVSRDVNKNRGIVWMGVIGKLCFFFFLTYSYLTGKSTILSFLGGTGDFIFTILFLSFLWQTRNEAI</sequence>
<dbReference type="AlphaFoldDB" id="A0A0W8FTZ0"/>
<protein>
    <recommendedName>
        <fullName evidence="3">DUF4345 domain-containing protein</fullName>
    </recommendedName>
</protein>
<proteinExistence type="predicted"/>
<evidence type="ECO:0008006" key="3">
    <source>
        <dbReference type="Google" id="ProtNLM"/>
    </source>
</evidence>
<gene>
    <name evidence="2" type="ORF">ASZ90_005946</name>
</gene>
<accession>A0A0W8FTZ0</accession>
<feature type="transmembrane region" description="Helical" evidence="1">
    <location>
        <begin position="12"/>
        <end position="32"/>
    </location>
</feature>